<keyword evidence="5 6" id="KW-0472">Membrane</keyword>
<keyword evidence="2" id="KW-1003">Cell membrane</keyword>
<dbReference type="InterPro" id="IPR052027">
    <property type="entry name" value="PspC"/>
</dbReference>
<dbReference type="PANTHER" id="PTHR33885:SF3">
    <property type="entry name" value="PHAGE SHOCK PROTEIN C"/>
    <property type="match status" value="1"/>
</dbReference>
<dbReference type="Pfam" id="PF04024">
    <property type="entry name" value="PspC"/>
    <property type="match status" value="1"/>
</dbReference>
<evidence type="ECO:0000256" key="6">
    <source>
        <dbReference type="SAM" id="Phobius"/>
    </source>
</evidence>
<keyword evidence="3 6" id="KW-0812">Transmembrane</keyword>
<name>A0ABU1J8A8_9BACL</name>
<comment type="caution">
    <text evidence="8">The sequence shown here is derived from an EMBL/GenBank/DDBJ whole genome shotgun (WGS) entry which is preliminary data.</text>
</comment>
<dbReference type="EMBL" id="JAVDQH010000040">
    <property type="protein sequence ID" value="MDR6246762.1"/>
    <property type="molecule type" value="Genomic_DNA"/>
</dbReference>
<evidence type="ECO:0000313" key="9">
    <source>
        <dbReference type="Proteomes" id="UP001185028"/>
    </source>
</evidence>
<evidence type="ECO:0000259" key="7">
    <source>
        <dbReference type="Pfam" id="PF04024"/>
    </source>
</evidence>
<evidence type="ECO:0000313" key="8">
    <source>
        <dbReference type="EMBL" id="MDR6246762.1"/>
    </source>
</evidence>
<gene>
    <name evidence="8" type="ORF">JOC58_004707</name>
</gene>
<keyword evidence="9" id="KW-1185">Reference proteome</keyword>
<sequence>MRPKLYRSAQDQIISGLTGGLAQYFQINATLLRILFILSIPFTGGTTVLIYLISIFVVPKEPPMYYPPEFNNYDPRFKEDRYGGPRDTYGGYWGTSQNAYEPNMYDAPHKSNSRYFGKNRPPYEQPEPLNPKKANLDAMMENIETKALRKEVETLRQKIAQYEKGDQ</sequence>
<keyword evidence="4 6" id="KW-1133">Transmembrane helix</keyword>
<reference evidence="8 9" key="1">
    <citation type="submission" date="2023-07" db="EMBL/GenBank/DDBJ databases">
        <title>Genomic Encyclopedia of Type Strains, Phase IV (KMG-IV): sequencing the most valuable type-strain genomes for metagenomic binning, comparative biology and taxonomic classification.</title>
        <authorList>
            <person name="Goeker M."/>
        </authorList>
    </citation>
    <scope>NUCLEOTIDE SEQUENCE [LARGE SCALE GENOMIC DNA]</scope>
    <source>
        <strain evidence="8 9">DSM 22170</strain>
    </source>
</reference>
<dbReference type="Proteomes" id="UP001185028">
    <property type="component" value="Unassembled WGS sequence"/>
</dbReference>
<accession>A0ABU1J8A8</accession>
<dbReference type="RefSeq" id="WP_188778772.1">
    <property type="nucleotide sequence ID" value="NZ_BMMB01000024.1"/>
</dbReference>
<dbReference type="InterPro" id="IPR007168">
    <property type="entry name" value="Phageshock_PspC_N"/>
</dbReference>
<evidence type="ECO:0000256" key="1">
    <source>
        <dbReference type="ARBA" id="ARBA00004162"/>
    </source>
</evidence>
<evidence type="ECO:0000256" key="4">
    <source>
        <dbReference type="ARBA" id="ARBA00022989"/>
    </source>
</evidence>
<evidence type="ECO:0000256" key="3">
    <source>
        <dbReference type="ARBA" id="ARBA00022692"/>
    </source>
</evidence>
<feature type="transmembrane region" description="Helical" evidence="6">
    <location>
        <begin position="34"/>
        <end position="58"/>
    </location>
</feature>
<proteinExistence type="predicted"/>
<feature type="domain" description="Phage shock protein PspC N-terminal" evidence="7">
    <location>
        <begin position="4"/>
        <end position="61"/>
    </location>
</feature>
<comment type="subcellular location">
    <subcellularLocation>
        <location evidence="1">Cell membrane</location>
        <topology evidence="1">Single-pass membrane protein</topology>
    </subcellularLocation>
</comment>
<evidence type="ECO:0000256" key="2">
    <source>
        <dbReference type="ARBA" id="ARBA00022475"/>
    </source>
</evidence>
<protein>
    <submittedName>
        <fullName evidence="8">Phage shock protein PspC (Stress-responsive transcriptional regulator)</fullName>
    </submittedName>
</protein>
<dbReference type="PANTHER" id="PTHR33885">
    <property type="entry name" value="PHAGE SHOCK PROTEIN C"/>
    <property type="match status" value="1"/>
</dbReference>
<evidence type="ECO:0000256" key="5">
    <source>
        <dbReference type="ARBA" id="ARBA00023136"/>
    </source>
</evidence>
<organism evidence="8 9">
    <name type="scientific">Paenibacillus hunanensis</name>
    <dbReference type="NCBI Taxonomy" id="539262"/>
    <lineage>
        <taxon>Bacteria</taxon>
        <taxon>Bacillati</taxon>
        <taxon>Bacillota</taxon>
        <taxon>Bacilli</taxon>
        <taxon>Bacillales</taxon>
        <taxon>Paenibacillaceae</taxon>
        <taxon>Paenibacillus</taxon>
    </lineage>
</organism>